<accession>A0A368MZT8</accession>
<dbReference type="SUPFAM" id="SSF51126">
    <property type="entry name" value="Pectin lyase-like"/>
    <property type="match status" value="1"/>
</dbReference>
<evidence type="ECO:0000256" key="2">
    <source>
        <dbReference type="SAM" id="SignalP"/>
    </source>
</evidence>
<evidence type="ECO:0000313" key="3">
    <source>
        <dbReference type="EMBL" id="RCU42499.1"/>
    </source>
</evidence>
<dbReference type="EMBL" id="QPIE01000006">
    <property type="protein sequence ID" value="RCU42499.1"/>
    <property type="molecule type" value="Genomic_DNA"/>
</dbReference>
<dbReference type="Proteomes" id="UP000252172">
    <property type="component" value="Unassembled WGS sequence"/>
</dbReference>
<dbReference type="PANTHER" id="PTHR41339:SF1">
    <property type="entry name" value="SECRETED PROTEIN"/>
    <property type="match status" value="1"/>
</dbReference>
<feature type="signal peptide" evidence="2">
    <location>
        <begin position="1"/>
        <end position="18"/>
    </location>
</feature>
<keyword evidence="4" id="KW-1185">Reference proteome</keyword>
<keyword evidence="2" id="KW-0732">Signal</keyword>
<feature type="compositionally biased region" description="Polar residues" evidence="1">
    <location>
        <begin position="269"/>
        <end position="282"/>
    </location>
</feature>
<dbReference type="RefSeq" id="WP_114304192.1">
    <property type="nucleotide sequence ID" value="NZ_QPIE01000006.1"/>
</dbReference>
<feature type="chain" id="PRO_5016770465" description="T9SS C-terminal target domain-containing protein" evidence="2">
    <location>
        <begin position="19"/>
        <end position="402"/>
    </location>
</feature>
<evidence type="ECO:0000313" key="4">
    <source>
        <dbReference type="Proteomes" id="UP000252172"/>
    </source>
</evidence>
<proteinExistence type="predicted"/>
<dbReference type="AlphaFoldDB" id="A0A368MZT8"/>
<reference evidence="3 4" key="1">
    <citation type="submission" date="2018-07" db="EMBL/GenBank/DDBJ databases">
        <title>Chryseobacterium lacus sp. nov., isolated from lake water.</title>
        <authorList>
            <person name="Li C.-M."/>
        </authorList>
    </citation>
    <scope>NUCLEOTIDE SEQUENCE [LARGE SCALE GENOMIC DNA]</scope>
    <source>
        <strain evidence="3 4">YLOS41</strain>
    </source>
</reference>
<evidence type="ECO:0008006" key="5">
    <source>
        <dbReference type="Google" id="ProtNLM"/>
    </source>
</evidence>
<gene>
    <name evidence="3" type="ORF">DQ356_09225</name>
</gene>
<organism evidence="3 4">
    <name type="scientific">Chryseobacterium lacus</name>
    <dbReference type="NCBI Taxonomy" id="2058346"/>
    <lineage>
        <taxon>Bacteria</taxon>
        <taxon>Pseudomonadati</taxon>
        <taxon>Bacteroidota</taxon>
        <taxon>Flavobacteriia</taxon>
        <taxon>Flavobacteriales</taxon>
        <taxon>Weeksellaceae</taxon>
        <taxon>Chryseobacterium group</taxon>
        <taxon>Chryseobacterium</taxon>
    </lineage>
</organism>
<feature type="region of interest" description="Disordered" evidence="1">
    <location>
        <begin position="255"/>
        <end position="282"/>
    </location>
</feature>
<evidence type="ECO:0000256" key="1">
    <source>
        <dbReference type="SAM" id="MobiDB-lite"/>
    </source>
</evidence>
<sequence length="402" mass="41905">MKKNFLRAAFCLTLVASASTIAVSCSKDDDTSIVDNGAIDPANFSGTIKSGSTVTLDATKTYSLNGKLLVENGATLIIPAGTKIVATQGSTYLIVDRGGKIFANGTADKPVVFEGVQNTPGYWGGIVILGNAPTNRSASGTSTSELGEMVYGGTNKTDNSGVLNYVVIRGSGFKYNPEKEFNGLSLFGVGSGTTIANIFVVDGADDGIEFFGGNVNASNLVVIGVGDDHIDWTEGWQGSATNIYAARKAAYANSTEPGNRGVEADTQDTDPNTTNGNGVSNPTIKNMTLVGNLKGSESQGMKVRAGSHGVFENVVIANYNVGMDFETTRTYDWFKTAPLKVNQVRFVNVGTNFKTKDAIADFTIANIGVDNTATGAGSGTALPAWAKGWTGLQNFDVADAGN</sequence>
<dbReference type="InterPro" id="IPR011050">
    <property type="entry name" value="Pectin_lyase_fold/virulence"/>
</dbReference>
<name>A0A368MZT8_9FLAO</name>
<dbReference type="PANTHER" id="PTHR41339">
    <property type="entry name" value="LIPL48"/>
    <property type="match status" value="1"/>
</dbReference>
<dbReference type="OrthoDB" id="1521716at2"/>
<comment type="caution">
    <text evidence="3">The sequence shown here is derived from an EMBL/GenBank/DDBJ whole genome shotgun (WGS) entry which is preliminary data.</text>
</comment>
<dbReference type="PROSITE" id="PS51257">
    <property type="entry name" value="PROKAR_LIPOPROTEIN"/>
    <property type="match status" value="1"/>
</dbReference>
<protein>
    <recommendedName>
        <fullName evidence="5">T9SS C-terminal target domain-containing protein</fullName>
    </recommendedName>
</protein>